<evidence type="ECO:0000313" key="1">
    <source>
        <dbReference type="EMBL" id="EXU77190.1"/>
    </source>
</evidence>
<dbReference type="PATRIC" id="fig|69222.5.peg.399"/>
<proteinExistence type="predicted"/>
<dbReference type="STRING" id="69222.BG55_01845"/>
<name>A0A014NTN2_9GAMM</name>
<comment type="caution">
    <text evidence="1">The sequence shown here is derived from an EMBL/GenBank/DDBJ whole genome shotgun (WGS) entry which is preliminary data.</text>
</comment>
<dbReference type="AlphaFoldDB" id="A0A014NTN2"/>
<protein>
    <submittedName>
        <fullName evidence="1">Uncharacterized protein</fullName>
    </submittedName>
</protein>
<gene>
    <name evidence="1" type="ORF">BG55_01845</name>
</gene>
<organism evidence="1 2">
    <name type="scientific">Erwinia mallotivora</name>
    <dbReference type="NCBI Taxonomy" id="69222"/>
    <lineage>
        <taxon>Bacteria</taxon>
        <taxon>Pseudomonadati</taxon>
        <taxon>Pseudomonadota</taxon>
        <taxon>Gammaproteobacteria</taxon>
        <taxon>Enterobacterales</taxon>
        <taxon>Erwiniaceae</taxon>
        <taxon>Erwinia</taxon>
    </lineage>
</organism>
<dbReference type="EMBL" id="JFHN01000018">
    <property type="protein sequence ID" value="EXU77190.1"/>
    <property type="molecule type" value="Genomic_DNA"/>
</dbReference>
<keyword evidence="2" id="KW-1185">Reference proteome</keyword>
<sequence length="59" mass="7118">MFYRRLVAVNFKLLRSFVQRQIKNESQDPESDRGFFYSVKITFQFFGCERLLTCIAIIF</sequence>
<evidence type="ECO:0000313" key="2">
    <source>
        <dbReference type="Proteomes" id="UP000019918"/>
    </source>
</evidence>
<dbReference type="Proteomes" id="UP000019918">
    <property type="component" value="Unassembled WGS sequence"/>
</dbReference>
<reference evidence="1 2" key="1">
    <citation type="submission" date="2014-02" db="EMBL/GenBank/DDBJ databases">
        <title>Draft genome of Erwinia mallotivora strain BT-MARDI, a papaya dieback pathogen.</title>
        <authorList>
            <person name="Redzuan R."/>
            <person name="Abu Bakar N."/>
            <person name="Badrun R."/>
            <person name="Mohd Raih M.F."/>
            <person name="Rozano L."/>
            <person name="Mat Amin N."/>
        </authorList>
    </citation>
    <scope>NUCLEOTIDE SEQUENCE [LARGE SCALE GENOMIC DNA]</scope>
    <source>
        <strain evidence="1 2">BT-MARDI</strain>
    </source>
</reference>
<accession>A0A014NTN2</accession>